<dbReference type="AlphaFoldDB" id="A0A8T4GY33"/>
<reference evidence="2" key="1">
    <citation type="submission" date="2021-03" db="EMBL/GenBank/DDBJ databases">
        <title>Genomic Encyclopedia of Type Strains, Phase IV (KMG-IV): sequencing the most valuable type-strain genomes for metagenomic binning, comparative biology and taxonomic classification.</title>
        <authorList>
            <person name="Goeker M."/>
        </authorList>
    </citation>
    <scope>NUCLEOTIDE SEQUENCE</scope>
    <source>
        <strain evidence="2">DSM 26232</strain>
    </source>
</reference>
<evidence type="ECO:0000313" key="2">
    <source>
        <dbReference type="EMBL" id="MBP1987919.1"/>
    </source>
</evidence>
<gene>
    <name evidence="2" type="ORF">J2753_002429</name>
</gene>
<feature type="compositionally biased region" description="Polar residues" evidence="1">
    <location>
        <begin position="1"/>
        <end position="10"/>
    </location>
</feature>
<dbReference type="RefSeq" id="WP_281064218.1">
    <property type="nucleotide sequence ID" value="NZ_JAGGLC010000005.1"/>
</dbReference>
<accession>A0A8T4GY33</accession>
<name>A0A8T4GY33_9EURY</name>
<protein>
    <submittedName>
        <fullName evidence="2">Uncharacterized protein</fullName>
    </submittedName>
</protein>
<organism evidence="2 3">
    <name type="scientific">Halolamina salifodinae</name>
    <dbReference type="NCBI Taxonomy" id="1202767"/>
    <lineage>
        <taxon>Archaea</taxon>
        <taxon>Methanobacteriati</taxon>
        <taxon>Methanobacteriota</taxon>
        <taxon>Stenosarchaea group</taxon>
        <taxon>Halobacteria</taxon>
        <taxon>Halobacteriales</taxon>
        <taxon>Haloferacaceae</taxon>
    </lineage>
</organism>
<feature type="region of interest" description="Disordered" evidence="1">
    <location>
        <begin position="1"/>
        <end position="20"/>
    </location>
</feature>
<dbReference type="Proteomes" id="UP000823736">
    <property type="component" value="Unassembled WGS sequence"/>
</dbReference>
<keyword evidence="3" id="KW-1185">Reference proteome</keyword>
<dbReference type="EMBL" id="JAGGLC010000005">
    <property type="protein sequence ID" value="MBP1987919.1"/>
    <property type="molecule type" value="Genomic_DNA"/>
</dbReference>
<proteinExistence type="predicted"/>
<comment type="caution">
    <text evidence="2">The sequence shown here is derived from an EMBL/GenBank/DDBJ whole genome shotgun (WGS) entry which is preliminary data.</text>
</comment>
<evidence type="ECO:0000313" key="3">
    <source>
        <dbReference type="Proteomes" id="UP000823736"/>
    </source>
</evidence>
<sequence length="44" mass="4968">MSKSELSTNGEAFEGETLTHSPQFAQRVSSWVERRLRALADESE</sequence>
<evidence type="ECO:0000256" key="1">
    <source>
        <dbReference type="SAM" id="MobiDB-lite"/>
    </source>
</evidence>